<protein>
    <submittedName>
        <fullName evidence="6">Uncharacterized protein</fullName>
    </submittedName>
</protein>
<comment type="caution">
    <text evidence="6">The sequence shown here is derived from an EMBL/GenBank/DDBJ whole genome shotgun (WGS) entry which is preliminary data.</text>
</comment>
<dbReference type="GO" id="GO:0005783">
    <property type="term" value="C:endoplasmic reticulum"/>
    <property type="evidence" value="ECO:0007669"/>
    <property type="project" value="UniProtKB-SubCell"/>
</dbReference>
<dbReference type="InterPro" id="IPR002347">
    <property type="entry name" value="SDR_fam"/>
</dbReference>
<evidence type="ECO:0000256" key="3">
    <source>
        <dbReference type="ARBA" id="ARBA00022857"/>
    </source>
</evidence>
<evidence type="ECO:0000256" key="2">
    <source>
        <dbReference type="ARBA" id="ARBA00006484"/>
    </source>
</evidence>
<dbReference type="EMBL" id="BDGG01000007">
    <property type="protein sequence ID" value="GAV02046.1"/>
    <property type="molecule type" value="Genomic_DNA"/>
</dbReference>
<evidence type="ECO:0000256" key="1">
    <source>
        <dbReference type="ARBA" id="ARBA00004240"/>
    </source>
</evidence>
<sequence length="344" mass="37492">MVMQWLNIMEGTPGASNVSDDASSTVVGFTGTLAERITASIDKITTEYLGAAKPHFVAVGVTMAALAGSYALWEIGKGVVSYWLAGPLRLGANIKKYGLWAVVTGANTGIGRVYCLELAAKGYNIVLVSRNQEKLEVTAREVQDVHHVEARVIQVDFATGRLQDYLHVQAQLQGLDIGVLVNNAGIGPEDPATPFLDNPPDAQSCLDQINVNCASYTMMTRMILPQMVVNRRGIIINISSIAGDDYTPNMAMYSATKAFSNFFSQALAQEYKSKGIIVQSVMPGPVMTKMVQEKDKKGLAIVTPEDFVPPALAQVGLRNATYGHWKHALYMKRRKMGNWFMSLL</sequence>
<dbReference type="FunFam" id="3.40.50.720:FF:000137">
    <property type="entry name" value="Hydroxysteroid (17-beta) dehydrogenase 3"/>
    <property type="match status" value="1"/>
</dbReference>
<proteinExistence type="inferred from homology"/>
<dbReference type="OrthoDB" id="5545019at2759"/>
<organism evidence="6 7">
    <name type="scientific">Ramazzottius varieornatus</name>
    <name type="common">Water bear</name>
    <name type="synonym">Tardigrade</name>
    <dbReference type="NCBI Taxonomy" id="947166"/>
    <lineage>
        <taxon>Eukaryota</taxon>
        <taxon>Metazoa</taxon>
        <taxon>Ecdysozoa</taxon>
        <taxon>Tardigrada</taxon>
        <taxon>Eutardigrada</taxon>
        <taxon>Parachela</taxon>
        <taxon>Hypsibioidea</taxon>
        <taxon>Ramazzottiidae</taxon>
        <taxon>Ramazzottius</taxon>
    </lineage>
</organism>
<dbReference type="InterPro" id="IPR020904">
    <property type="entry name" value="Sc_DH/Rdtase_CS"/>
</dbReference>
<dbReference type="STRING" id="947166.A0A1D1VMI7"/>
<dbReference type="Gene3D" id="3.40.50.720">
    <property type="entry name" value="NAD(P)-binding Rossmann-like Domain"/>
    <property type="match status" value="1"/>
</dbReference>
<dbReference type="PRINTS" id="PR00080">
    <property type="entry name" value="SDRFAMILY"/>
</dbReference>
<dbReference type="AlphaFoldDB" id="A0A1D1VMI7"/>
<dbReference type="CDD" id="cd05356">
    <property type="entry name" value="17beta-HSD1_like_SDR_c"/>
    <property type="match status" value="1"/>
</dbReference>
<dbReference type="PROSITE" id="PS00061">
    <property type="entry name" value="ADH_SHORT"/>
    <property type="match status" value="1"/>
</dbReference>
<evidence type="ECO:0000313" key="6">
    <source>
        <dbReference type="EMBL" id="GAV02046.1"/>
    </source>
</evidence>
<dbReference type="SUPFAM" id="SSF51735">
    <property type="entry name" value="NAD(P)-binding Rossmann-fold domains"/>
    <property type="match status" value="1"/>
</dbReference>
<dbReference type="PANTHER" id="PTHR43899:SF13">
    <property type="entry name" value="RH59310P"/>
    <property type="match status" value="1"/>
</dbReference>
<dbReference type="InterPro" id="IPR051019">
    <property type="entry name" value="VLCFA-Steroid_DH"/>
</dbReference>
<dbReference type="PRINTS" id="PR00081">
    <property type="entry name" value="GDHRDH"/>
</dbReference>
<keyword evidence="4" id="KW-0560">Oxidoreductase</keyword>
<keyword evidence="3" id="KW-0521">NADP</keyword>
<dbReference type="GO" id="GO:0016491">
    <property type="term" value="F:oxidoreductase activity"/>
    <property type="evidence" value="ECO:0007669"/>
    <property type="project" value="UniProtKB-KW"/>
</dbReference>
<comment type="subcellular location">
    <subcellularLocation>
        <location evidence="1">Endoplasmic reticulum</location>
    </subcellularLocation>
</comment>
<keyword evidence="7" id="KW-1185">Reference proteome</keyword>
<dbReference type="Pfam" id="PF00106">
    <property type="entry name" value="adh_short"/>
    <property type="match status" value="1"/>
</dbReference>
<reference evidence="6 7" key="1">
    <citation type="journal article" date="2016" name="Nat. Commun.">
        <title>Extremotolerant tardigrade genome and improved radiotolerance of human cultured cells by tardigrade-unique protein.</title>
        <authorList>
            <person name="Hashimoto T."/>
            <person name="Horikawa D.D."/>
            <person name="Saito Y."/>
            <person name="Kuwahara H."/>
            <person name="Kozuka-Hata H."/>
            <person name="Shin-I T."/>
            <person name="Minakuchi Y."/>
            <person name="Ohishi K."/>
            <person name="Motoyama A."/>
            <person name="Aizu T."/>
            <person name="Enomoto A."/>
            <person name="Kondo K."/>
            <person name="Tanaka S."/>
            <person name="Hara Y."/>
            <person name="Koshikawa S."/>
            <person name="Sagara H."/>
            <person name="Miura T."/>
            <person name="Yokobori S."/>
            <person name="Miyagawa K."/>
            <person name="Suzuki Y."/>
            <person name="Kubo T."/>
            <person name="Oyama M."/>
            <person name="Kohara Y."/>
            <person name="Fujiyama A."/>
            <person name="Arakawa K."/>
            <person name="Katayama T."/>
            <person name="Toyoda A."/>
            <person name="Kunieda T."/>
        </authorList>
    </citation>
    <scope>NUCLEOTIDE SEQUENCE [LARGE SCALE GENOMIC DNA]</scope>
    <source>
        <strain evidence="6 7">YOKOZUNA-1</strain>
    </source>
</reference>
<comment type="similarity">
    <text evidence="2 5">Belongs to the short-chain dehydrogenases/reductases (SDR) family.</text>
</comment>
<gene>
    <name evidence="6" type="primary">RvY_12659-1</name>
    <name evidence="6" type="synonym">RvY_12659.1</name>
    <name evidence="6" type="ORF">RvY_12659</name>
</gene>
<dbReference type="PANTHER" id="PTHR43899">
    <property type="entry name" value="RH59310P"/>
    <property type="match status" value="1"/>
</dbReference>
<dbReference type="InterPro" id="IPR036291">
    <property type="entry name" value="NAD(P)-bd_dom_sf"/>
</dbReference>
<evidence type="ECO:0000313" key="7">
    <source>
        <dbReference type="Proteomes" id="UP000186922"/>
    </source>
</evidence>
<accession>A0A1D1VMI7</accession>
<evidence type="ECO:0000256" key="4">
    <source>
        <dbReference type="ARBA" id="ARBA00023002"/>
    </source>
</evidence>
<evidence type="ECO:0000256" key="5">
    <source>
        <dbReference type="RuleBase" id="RU000363"/>
    </source>
</evidence>
<dbReference type="Proteomes" id="UP000186922">
    <property type="component" value="Unassembled WGS sequence"/>
</dbReference>
<name>A0A1D1VMI7_RAMVA</name>